<accession>A0A5J4SB03</accession>
<name>A0A5J4SB03_9EUKA</name>
<protein>
    <submittedName>
        <fullName evidence="2">Uncharacterized protein</fullName>
    </submittedName>
</protein>
<proteinExistence type="predicted"/>
<feature type="region of interest" description="Disordered" evidence="1">
    <location>
        <begin position="57"/>
        <end position="105"/>
    </location>
</feature>
<organism evidence="2 3">
    <name type="scientific">Streblomastix strix</name>
    <dbReference type="NCBI Taxonomy" id="222440"/>
    <lineage>
        <taxon>Eukaryota</taxon>
        <taxon>Metamonada</taxon>
        <taxon>Preaxostyla</taxon>
        <taxon>Oxymonadida</taxon>
        <taxon>Streblomastigidae</taxon>
        <taxon>Streblomastix</taxon>
    </lineage>
</organism>
<sequence>ELDSLSYDVGCYAKGAKRSEDRYRKKLNSKLFESGIVISKNYIFSFEGVHKDETPLKLRNPIAKPGDKTRPTVLFPRQGSKTPQPGQSQQPQINSSRQPSPLPTITLKKKIDPISSQLNSLKMKDTNLIVNDL</sequence>
<comment type="caution">
    <text evidence="2">The sequence shown here is derived from an EMBL/GenBank/DDBJ whole genome shotgun (WGS) entry which is preliminary data.</text>
</comment>
<dbReference type="Proteomes" id="UP000324800">
    <property type="component" value="Unassembled WGS sequence"/>
</dbReference>
<feature type="compositionally biased region" description="Polar residues" evidence="1">
    <location>
        <begin position="79"/>
        <end position="99"/>
    </location>
</feature>
<evidence type="ECO:0000313" key="3">
    <source>
        <dbReference type="Proteomes" id="UP000324800"/>
    </source>
</evidence>
<feature type="non-terminal residue" evidence="2">
    <location>
        <position position="133"/>
    </location>
</feature>
<evidence type="ECO:0000313" key="2">
    <source>
        <dbReference type="EMBL" id="KAA6343207.1"/>
    </source>
</evidence>
<dbReference type="EMBL" id="SNRW01040539">
    <property type="protein sequence ID" value="KAA6343207.1"/>
    <property type="molecule type" value="Genomic_DNA"/>
</dbReference>
<evidence type="ECO:0000256" key="1">
    <source>
        <dbReference type="SAM" id="MobiDB-lite"/>
    </source>
</evidence>
<dbReference type="AlphaFoldDB" id="A0A5J4SB03"/>
<gene>
    <name evidence="2" type="ORF">EZS28_052327</name>
</gene>
<reference evidence="2 3" key="1">
    <citation type="submission" date="2019-03" db="EMBL/GenBank/DDBJ databases">
        <title>Single cell metagenomics reveals metabolic interactions within the superorganism composed of flagellate Streblomastix strix and complex community of Bacteroidetes bacteria on its surface.</title>
        <authorList>
            <person name="Treitli S.C."/>
            <person name="Kolisko M."/>
            <person name="Husnik F."/>
            <person name="Keeling P."/>
            <person name="Hampl V."/>
        </authorList>
    </citation>
    <scope>NUCLEOTIDE SEQUENCE [LARGE SCALE GENOMIC DNA]</scope>
    <source>
        <strain evidence="2">ST1C</strain>
    </source>
</reference>
<feature type="non-terminal residue" evidence="2">
    <location>
        <position position="1"/>
    </location>
</feature>